<feature type="region of interest" description="Disordered" evidence="1">
    <location>
        <begin position="61"/>
        <end position="91"/>
    </location>
</feature>
<evidence type="ECO:0000313" key="4">
    <source>
        <dbReference type="Proteomes" id="UP001595476"/>
    </source>
</evidence>
<protein>
    <submittedName>
        <fullName evidence="3">DUF4124 domain-containing protein</fullName>
    </submittedName>
</protein>
<keyword evidence="2" id="KW-0732">Signal</keyword>
<proteinExistence type="predicted"/>
<dbReference type="EMBL" id="JBHRSZ010000004">
    <property type="protein sequence ID" value="MFC3151028.1"/>
    <property type="molecule type" value="Genomic_DNA"/>
</dbReference>
<dbReference type="Proteomes" id="UP001595476">
    <property type="component" value="Unassembled WGS sequence"/>
</dbReference>
<sequence length="162" mass="17994">MKLAPLSLVIPFLLSTFFSLSLNASPIYQCKGPNNQTVFSDQPCEGEGQEIEVRDYKVGGAVGRDAGGKIYESKEDSDAKDDDGSSYEDESPCVFISSTELRRLKIQKRLKKGMTTSGVRGAWGMPSKINNYSMGRSQWVYRLPRGGAYYVYFKSGCVTSWN</sequence>
<feature type="compositionally biased region" description="Acidic residues" evidence="1">
    <location>
        <begin position="78"/>
        <end position="91"/>
    </location>
</feature>
<feature type="signal peptide" evidence="2">
    <location>
        <begin position="1"/>
        <end position="24"/>
    </location>
</feature>
<organism evidence="3 4">
    <name type="scientific">Litoribrevibacter euphylliae</name>
    <dbReference type="NCBI Taxonomy" id="1834034"/>
    <lineage>
        <taxon>Bacteria</taxon>
        <taxon>Pseudomonadati</taxon>
        <taxon>Pseudomonadota</taxon>
        <taxon>Gammaproteobacteria</taxon>
        <taxon>Oceanospirillales</taxon>
        <taxon>Oceanospirillaceae</taxon>
        <taxon>Litoribrevibacter</taxon>
    </lineage>
</organism>
<feature type="chain" id="PRO_5046084312" evidence="2">
    <location>
        <begin position="25"/>
        <end position="162"/>
    </location>
</feature>
<evidence type="ECO:0000256" key="2">
    <source>
        <dbReference type="SAM" id="SignalP"/>
    </source>
</evidence>
<dbReference type="RefSeq" id="WP_386719038.1">
    <property type="nucleotide sequence ID" value="NZ_JBHRSZ010000004.1"/>
</dbReference>
<gene>
    <name evidence="3" type="ORF">ACFOEK_08315</name>
</gene>
<name>A0ABV7HEM9_9GAMM</name>
<evidence type="ECO:0000256" key="1">
    <source>
        <dbReference type="SAM" id="MobiDB-lite"/>
    </source>
</evidence>
<keyword evidence="4" id="KW-1185">Reference proteome</keyword>
<comment type="caution">
    <text evidence="3">The sequence shown here is derived from an EMBL/GenBank/DDBJ whole genome shotgun (WGS) entry which is preliminary data.</text>
</comment>
<accession>A0ABV7HEM9</accession>
<reference evidence="4" key="1">
    <citation type="journal article" date="2019" name="Int. J. Syst. Evol. Microbiol.">
        <title>The Global Catalogue of Microorganisms (GCM) 10K type strain sequencing project: providing services to taxonomists for standard genome sequencing and annotation.</title>
        <authorList>
            <consortium name="The Broad Institute Genomics Platform"/>
            <consortium name="The Broad Institute Genome Sequencing Center for Infectious Disease"/>
            <person name="Wu L."/>
            <person name="Ma J."/>
        </authorList>
    </citation>
    <scope>NUCLEOTIDE SEQUENCE [LARGE SCALE GENOMIC DNA]</scope>
    <source>
        <strain evidence="4">KCTC 52438</strain>
    </source>
</reference>
<evidence type="ECO:0000313" key="3">
    <source>
        <dbReference type="EMBL" id="MFC3151028.1"/>
    </source>
</evidence>